<keyword evidence="3" id="KW-0677">Repeat</keyword>
<evidence type="ECO:0000313" key="8">
    <source>
        <dbReference type="EMBL" id="CAL1170399.1"/>
    </source>
</evidence>
<feature type="domain" description="IFT140 first beta-propeller" evidence="6">
    <location>
        <begin position="4"/>
        <end position="159"/>
    </location>
</feature>
<evidence type="ECO:0000256" key="2">
    <source>
        <dbReference type="ARBA" id="ARBA00022574"/>
    </source>
</evidence>
<reference evidence="7" key="1">
    <citation type="submission" date="2022-10" db="EMBL/GenBank/DDBJ databases">
        <authorList>
            <person name="Chen Y."/>
            <person name="Dougan E. K."/>
            <person name="Chan C."/>
            <person name="Rhodes N."/>
            <person name="Thang M."/>
        </authorList>
    </citation>
    <scope>NUCLEOTIDE SEQUENCE</scope>
</reference>
<evidence type="ECO:0000313" key="7">
    <source>
        <dbReference type="EMBL" id="CAI4017024.1"/>
    </source>
</evidence>
<dbReference type="PANTHER" id="PTHR15722:SF7">
    <property type="entry name" value="INTRAFLAGELLAR TRANSPORT PROTEIN 140 HOMOLOG"/>
    <property type="match status" value="1"/>
</dbReference>
<dbReference type="PANTHER" id="PTHR15722">
    <property type="entry name" value="IFT140/172-RELATED"/>
    <property type="match status" value="1"/>
</dbReference>
<dbReference type="SUPFAM" id="SSF50978">
    <property type="entry name" value="WD40 repeat-like"/>
    <property type="match status" value="1"/>
</dbReference>
<accession>A0A9P1GLX9</accession>
<dbReference type="EMBL" id="CAMXCT010006616">
    <property type="protein sequence ID" value="CAI4017024.1"/>
    <property type="molecule type" value="Genomic_DNA"/>
</dbReference>
<dbReference type="GO" id="GO:0030991">
    <property type="term" value="C:intraciliary transport particle A"/>
    <property type="evidence" value="ECO:0007669"/>
    <property type="project" value="TreeGrafter"/>
</dbReference>
<evidence type="ECO:0000256" key="3">
    <source>
        <dbReference type="ARBA" id="ARBA00022737"/>
    </source>
</evidence>
<dbReference type="Pfam" id="PF23383">
    <property type="entry name" value="Beta-prop_IFT140_1st"/>
    <property type="match status" value="2"/>
</dbReference>
<dbReference type="InterPro" id="IPR036322">
    <property type="entry name" value="WD40_repeat_dom_sf"/>
</dbReference>
<keyword evidence="10" id="KW-1185">Reference proteome</keyword>
<evidence type="ECO:0000313" key="10">
    <source>
        <dbReference type="Proteomes" id="UP001152797"/>
    </source>
</evidence>
<dbReference type="Gene3D" id="2.130.10.10">
    <property type="entry name" value="YVTN repeat-like/Quinoprotein amine dehydrogenase"/>
    <property type="match status" value="2"/>
</dbReference>
<reference evidence="8" key="2">
    <citation type="submission" date="2024-04" db="EMBL/GenBank/DDBJ databases">
        <authorList>
            <person name="Chen Y."/>
            <person name="Shah S."/>
            <person name="Dougan E. K."/>
            <person name="Thang M."/>
            <person name="Chan C."/>
        </authorList>
    </citation>
    <scope>NUCLEOTIDE SEQUENCE [LARGE SCALE GENOMIC DNA]</scope>
</reference>
<evidence type="ECO:0000256" key="1">
    <source>
        <dbReference type="ARBA" id="ARBA00004138"/>
    </source>
</evidence>
<dbReference type="AlphaFoldDB" id="A0A9P1GLX9"/>
<dbReference type="SMART" id="SM00320">
    <property type="entry name" value="WD40"/>
    <property type="match status" value="5"/>
</dbReference>
<keyword evidence="4" id="KW-0969">Cilium</keyword>
<dbReference type="GO" id="GO:0035721">
    <property type="term" value="P:intraciliary retrograde transport"/>
    <property type="evidence" value="ECO:0007669"/>
    <property type="project" value="TreeGrafter"/>
</dbReference>
<organism evidence="7">
    <name type="scientific">Cladocopium goreaui</name>
    <dbReference type="NCBI Taxonomy" id="2562237"/>
    <lineage>
        <taxon>Eukaryota</taxon>
        <taxon>Sar</taxon>
        <taxon>Alveolata</taxon>
        <taxon>Dinophyceae</taxon>
        <taxon>Suessiales</taxon>
        <taxon>Symbiodiniaceae</taxon>
        <taxon>Cladocopium</taxon>
    </lineage>
</organism>
<dbReference type="Proteomes" id="UP001152797">
    <property type="component" value="Unassembled WGS sequence"/>
</dbReference>
<evidence type="ECO:0000259" key="6">
    <source>
        <dbReference type="Pfam" id="PF23383"/>
    </source>
</evidence>
<keyword evidence="5" id="KW-0966">Cell projection</keyword>
<proteinExistence type="predicted"/>
<dbReference type="EMBL" id="CAMXCT020006616">
    <property type="protein sequence ID" value="CAL1170399.1"/>
    <property type="molecule type" value="Genomic_DNA"/>
</dbReference>
<feature type="domain" description="IFT140 first beta-propeller" evidence="6">
    <location>
        <begin position="164"/>
        <end position="371"/>
    </location>
</feature>
<dbReference type="InterPro" id="IPR056154">
    <property type="entry name" value="Beta-prop_IFT140_1st"/>
</dbReference>
<dbReference type="OrthoDB" id="10258787at2759"/>
<sequence length="466" mass="50971">MSSIYFDNDLALNDYANVTCIAWSKGEEQPLLAVADGCTLRIFREGEELLDYNQERQGLPCTALAWHPTSKVIAAGWEDGAVTFTGPGAVNARDDREVHRDARILSIVFNPNGTRCVTTDNNGVVGVWKTDQRGLCNQMCHYRKSGAHDKVIFRTATPTGEPNLENPPFFFGGEQGIIYLADDFGLCSERYKIGSPLLLLEYYREKDVVVLVTKSVILVQFSLSADGKVTNESKLKLSCGPTPEKLQGCWAGPGLLATCSHESILRIWNLADDENYILSLQGIDERNSLSGDKVTSVDYNPRKQVLACGTRGGRMVQWRSSTLSGVPKSESNWQVLPVVSVGECAVDKLTWGPGEGLIHARTERSSVILSEAQLNTAVQAPLMAVQSSPMEIIVYHTERQVHLTVTANYRVKGLGVGPSTVLLGRRSFISQSALAEVLTAVRESGELRQAALVYCEALPYIGCSIP</sequence>
<keyword evidence="2" id="KW-0853">WD repeat</keyword>
<evidence type="ECO:0000256" key="5">
    <source>
        <dbReference type="ARBA" id="ARBA00023273"/>
    </source>
</evidence>
<dbReference type="InterPro" id="IPR001680">
    <property type="entry name" value="WD40_rpt"/>
</dbReference>
<dbReference type="GO" id="GO:0005930">
    <property type="term" value="C:axoneme"/>
    <property type="evidence" value="ECO:0007669"/>
    <property type="project" value="TreeGrafter"/>
</dbReference>
<dbReference type="GO" id="GO:0036064">
    <property type="term" value="C:ciliary basal body"/>
    <property type="evidence" value="ECO:0007669"/>
    <property type="project" value="TreeGrafter"/>
</dbReference>
<name>A0A9P1GLX9_9DINO</name>
<dbReference type="InterPro" id="IPR015943">
    <property type="entry name" value="WD40/YVTN_repeat-like_dom_sf"/>
</dbReference>
<comment type="caution">
    <text evidence="7">The sequence shown here is derived from an EMBL/GenBank/DDBJ whole genome shotgun (WGS) entry which is preliminary data.</text>
</comment>
<dbReference type="EMBL" id="CAMXCT030006616">
    <property type="protein sequence ID" value="CAL4804336.1"/>
    <property type="molecule type" value="Genomic_DNA"/>
</dbReference>
<evidence type="ECO:0000256" key="4">
    <source>
        <dbReference type="ARBA" id="ARBA00023069"/>
    </source>
</evidence>
<comment type="subcellular location">
    <subcellularLocation>
        <location evidence="1">Cell projection</location>
        <location evidence="1">Cilium</location>
    </subcellularLocation>
</comment>
<gene>
    <name evidence="7" type="ORF">C1SCF055_LOCUS41702</name>
</gene>
<protein>
    <submittedName>
        <fullName evidence="9">Intraflagellar transport protein 140 homolog (WD and tetratricopeptide repeats protein 2)</fullName>
    </submittedName>
</protein>
<evidence type="ECO:0000313" key="9">
    <source>
        <dbReference type="EMBL" id="CAL4804336.1"/>
    </source>
</evidence>